<protein>
    <submittedName>
        <fullName evidence="2">Uncharacterized protein</fullName>
    </submittedName>
</protein>
<evidence type="ECO:0000313" key="2">
    <source>
        <dbReference type="EMBL" id="KAF2734207.1"/>
    </source>
</evidence>
<name>A0A9P4QUY0_9PLEO</name>
<sequence length="233" mass="25247">MNRRKGRVSSVGVAVASAHCMRAERRRICADGAGRLRFSPVRFRQPAATALSPLRPANWSPRSSGRSGCRYGESLRRRSHASLHTALRVAQDAHASRYCRKSRAGPCHDRRDAEQDRINKLGLVGRAMGPGGSPAASPAAPSQELAGPGPTALPHSSPGTRKHAMPLLLKYLAGADGRPVVFPADIAPAKLPRPLPTPPNLSDEDCEDCRHGSSVGRRRRRYMPRYFCSECSS</sequence>
<comment type="caution">
    <text evidence="2">The sequence shown here is derived from an EMBL/GenBank/DDBJ whole genome shotgun (WGS) entry which is preliminary data.</text>
</comment>
<dbReference type="EMBL" id="ML996151">
    <property type="protein sequence ID" value="KAF2734207.1"/>
    <property type="molecule type" value="Genomic_DNA"/>
</dbReference>
<keyword evidence="3" id="KW-1185">Reference proteome</keyword>
<dbReference type="Proteomes" id="UP000799444">
    <property type="component" value="Unassembled WGS sequence"/>
</dbReference>
<proteinExistence type="predicted"/>
<evidence type="ECO:0000313" key="3">
    <source>
        <dbReference type="Proteomes" id="UP000799444"/>
    </source>
</evidence>
<reference evidence="2" key="1">
    <citation type="journal article" date="2020" name="Stud. Mycol.">
        <title>101 Dothideomycetes genomes: a test case for predicting lifestyles and emergence of pathogens.</title>
        <authorList>
            <person name="Haridas S."/>
            <person name="Albert R."/>
            <person name="Binder M."/>
            <person name="Bloem J."/>
            <person name="Labutti K."/>
            <person name="Salamov A."/>
            <person name="Andreopoulos B."/>
            <person name="Baker S."/>
            <person name="Barry K."/>
            <person name="Bills G."/>
            <person name="Bluhm B."/>
            <person name="Cannon C."/>
            <person name="Castanera R."/>
            <person name="Culley D."/>
            <person name="Daum C."/>
            <person name="Ezra D."/>
            <person name="Gonzalez J."/>
            <person name="Henrissat B."/>
            <person name="Kuo A."/>
            <person name="Liang C."/>
            <person name="Lipzen A."/>
            <person name="Lutzoni F."/>
            <person name="Magnuson J."/>
            <person name="Mondo S."/>
            <person name="Nolan M."/>
            <person name="Ohm R."/>
            <person name="Pangilinan J."/>
            <person name="Park H.-J."/>
            <person name="Ramirez L."/>
            <person name="Alfaro M."/>
            <person name="Sun H."/>
            <person name="Tritt A."/>
            <person name="Yoshinaga Y."/>
            <person name="Zwiers L.-H."/>
            <person name="Turgeon B."/>
            <person name="Goodwin S."/>
            <person name="Spatafora J."/>
            <person name="Crous P."/>
            <person name="Grigoriev I."/>
        </authorList>
    </citation>
    <scope>NUCLEOTIDE SEQUENCE</scope>
    <source>
        <strain evidence="2">CBS 125425</strain>
    </source>
</reference>
<feature type="region of interest" description="Disordered" evidence="1">
    <location>
        <begin position="125"/>
        <end position="161"/>
    </location>
</feature>
<gene>
    <name evidence="2" type="ORF">EJ04DRAFT_251273</name>
</gene>
<feature type="compositionally biased region" description="Low complexity" evidence="1">
    <location>
        <begin position="133"/>
        <end position="142"/>
    </location>
</feature>
<dbReference type="AlphaFoldDB" id="A0A9P4QUY0"/>
<organism evidence="2 3">
    <name type="scientific">Polyplosphaeria fusca</name>
    <dbReference type="NCBI Taxonomy" id="682080"/>
    <lineage>
        <taxon>Eukaryota</taxon>
        <taxon>Fungi</taxon>
        <taxon>Dikarya</taxon>
        <taxon>Ascomycota</taxon>
        <taxon>Pezizomycotina</taxon>
        <taxon>Dothideomycetes</taxon>
        <taxon>Pleosporomycetidae</taxon>
        <taxon>Pleosporales</taxon>
        <taxon>Tetraplosphaeriaceae</taxon>
        <taxon>Polyplosphaeria</taxon>
    </lineage>
</organism>
<accession>A0A9P4QUY0</accession>
<evidence type="ECO:0000256" key="1">
    <source>
        <dbReference type="SAM" id="MobiDB-lite"/>
    </source>
</evidence>